<reference evidence="2 3" key="1">
    <citation type="journal article" date="2016" name="FEMS Microbiol. Lett.">
        <title>Characterization of LysPBC4, a novel Bacillus cereus-specific endolysin of bacteriophage PBC4.</title>
        <authorList>
            <person name="Na H."/>
            <person name="Kong M."/>
            <person name="Ryu S."/>
        </authorList>
    </citation>
    <scope>NUCLEOTIDE SEQUENCE [LARGE SCALE GENOMIC DNA]</scope>
</reference>
<dbReference type="GO" id="GO:0010181">
    <property type="term" value="F:FMN binding"/>
    <property type="evidence" value="ECO:0007669"/>
    <property type="project" value="InterPro"/>
</dbReference>
<dbReference type="InterPro" id="IPR020852">
    <property type="entry name" value="RNR_Ib_NrdI_bac"/>
</dbReference>
<dbReference type="EMBL" id="KT070866">
    <property type="protein sequence ID" value="AKQ08250.1"/>
    <property type="molecule type" value="Genomic_DNA"/>
</dbReference>
<dbReference type="SUPFAM" id="SSF52218">
    <property type="entry name" value="Flavoproteins"/>
    <property type="match status" value="1"/>
</dbReference>
<evidence type="ECO:0000313" key="3">
    <source>
        <dbReference type="Proteomes" id="UP000224963"/>
    </source>
</evidence>
<dbReference type="PANTHER" id="PTHR37297:SF1">
    <property type="entry name" value="PROTEIN NRDI"/>
    <property type="match status" value="1"/>
</dbReference>
<dbReference type="NCBIfam" id="TIGR00333">
    <property type="entry name" value="nrdI"/>
    <property type="match status" value="1"/>
</dbReference>
<dbReference type="PIRSF" id="PIRSF005087">
    <property type="entry name" value="NrdI"/>
    <property type="match status" value="1"/>
</dbReference>
<dbReference type="Proteomes" id="UP000224963">
    <property type="component" value="Segment"/>
</dbReference>
<organism evidence="2 3">
    <name type="scientific">Bacillus phage PBC4</name>
    <dbReference type="NCBI Taxonomy" id="1675028"/>
    <lineage>
        <taxon>Viruses</taxon>
        <taxon>Duplodnaviria</taxon>
        <taxon>Heunggongvirae</taxon>
        <taxon>Uroviricota</taxon>
        <taxon>Caudoviricetes</taxon>
        <taxon>Sejongvirinae</taxon>
        <taxon>Yihwangvirus</taxon>
        <taxon>Yihwangvirus PBC4</taxon>
    </lineage>
</organism>
<protein>
    <submittedName>
        <fullName evidence="2">Putative ribonucleotide reductase</fullName>
    </submittedName>
</protein>
<dbReference type="PANTHER" id="PTHR37297">
    <property type="entry name" value="PROTEIN NRDI"/>
    <property type="match status" value="1"/>
</dbReference>
<accession>A0A1D6X8A1</accession>
<evidence type="ECO:0000256" key="1">
    <source>
        <dbReference type="ARBA" id="ARBA00009942"/>
    </source>
</evidence>
<dbReference type="InterPro" id="IPR029039">
    <property type="entry name" value="Flavoprotein-like_sf"/>
</dbReference>
<dbReference type="Pfam" id="PF07972">
    <property type="entry name" value="Flavodoxin_NdrI"/>
    <property type="match status" value="1"/>
</dbReference>
<evidence type="ECO:0000313" key="2">
    <source>
        <dbReference type="EMBL" id="AKQ08250.1"/>
    </source>
</evidence>
<gene>
    <name evidence="2" type="ORF">PBC4_058</name>
</gene>
<name>A0A1D6X8A1_9CAUD</name>
<keyword evidence="3" id="KW-1185">Reference proteome</keyword>
<proteinExistence type="inferred from homology"/>
<sequence length="120" mass="13379">MKVIYDSKTGNVERFVKKLPFPCFSVKEVDRLDEPFILITFTTGMGQCPDTSLNFLEVNGEHLKGVISSGNRVWGRMFGAAADIISAEYNAPVLYKFELSGDSHDVDMVIKEVNNIVKMG</sequence>
<dbReference type="Gene3D" id="3.40.50.360">
    <property type="match status" value="1"/>
</dbReference>
<dbReference type="InterPro" id="IPR004465">
    <property type="entry name" value="RNR_NrdI"/>
</dbReference>
<comment type="similarity">
    <text evidence="1">Belongs to the NrdI family.</text>
</comment>
<dbReference type="HAMAP" id="MF_00128">
    <property type="entry name" value="NrdI"/>
    <property type="match status" value="1"/>
</dbReference>